<dbReference type="InterPro" id="IPR036625">
    <property type="entry name" value="E3-bd_dom_sf"/>
</dbReference>
<dbReference type="RefSeq" id="WP_206965881.1">
    <property type="nucleotide sequence ID" value="NZ_BAAAJJ010000003.1"/>
</dbReference>
<evidence type="ECO:0000256" key="1">
    <source>
        <dbReference type="ARBA" id="ARBA00023125"/>
    </source>
</evidence>
<keyword evidence="1" id="KW-0238">DNA-binding</keyword>
<comment type="caution">
    <text evidence="5">The sequence shown here is derived from an EMBL/GenBank/DDBJ whole genome shotgun (WGS) entry which is preliminary data.</text>
</comment>
<evidence type="ECO:0000259" key="3">
    <source>
        <dbReference type="Pfam" id="PF11774"/>
    </source>
</evidence>
<dbReference type="InterPro" id="IPR024412">
    <property type="entry name" value="Lsr2_dim_dom"/>
</dbReference>
<evidence type="ECO:0000259" key="4">
    <source>
        <dbReference type="Pfam" id="PF23359"/>
    </source>
</evidence>
<feature type="domain" description="Lsr2 DNA-binding" evidence="4">
    <location>
        <begin position="78"/>
        <end position="111"/>
    </location>
</feature>
<dbReference type="AlphaFoldDB" id="A0A939JI79"/>
<evidence type="ECO:0000256" key="2">
    <source>
        <dbReference type="SAM" id="MobiDB-lite"/>
    </source>
</evidence>
<organism evidence="5 6">
    <name type="scientific">Streptomyces beijiangensis</name>
    <dbReference type="NCBI Taxonomy" id="163361"/>
    <lineage>
        <taxon>Bacteria</taxon>
        <taxon>Bacillati</taxon>
        <taxon>Actinomycetota</taxon>
        <taxon>Actinomycetes</taxon>
        <taxon>Kitasatosporales</taxon>
        <taxon>Streptomycetaceae</taxon>
        <taxon>Streptomyces</taxon>
    </lineage>
</organism>
<dbReference type="EMBL" id="JAFLRJ010000265">
    <property type="protein sequence ID" value="MBO0515238.1"/>
    <property type="molecule type" value="Genomic_DNA"/>
</dbReference>
<dbReference type="InterPro" id="IPR055370">
    <property type="entry name" value="Lsr2_DNA-bd"/>
</dbReference>
<name>A0A939JI79_9ACTN</name>
<dbReference type="Pfam" id="PF23359">
    <property type="entry name" value="Lsr2_DNA-bd"/>
    <property type="match status" value="1"/>
</dbReference>
<protein>
    <submittedName>
        <fullName evidence="5">Lsr2 family protein</fullName>
    </submittedName>
</protein>
<keyword evidence="6" id="KW-1185">Reference proteome</keyword>
<dbReference type="Pfam" id="PF11774">
    <property type="entry name" value="Lsr2"/>
    <property type="match status" value="1"/>
</dbReference>
<dbReference type="InterPro" id="IPR042261">
    <property type="entry name" value="Lsr2-like_dimerization"/>
</dbReference>
<dbReference type="Gene3D" id="4.10.320.10">
    <property type="entry name" value="E3-binding domain"/>
    <property type="match status" value="1"/>
</dbReference>
<dbReference type="GO" id="GO:0003677">
    <property type="term" value="F:DNA binding"/>
    <property type="evidence" value="ECO:0007669"/>
    <property type="project" value="UniProtKB-KW"/>
</dbReference>
<dbReference type="Gene3D" id="3.30.60.230">
    <property type="entry name" value="Lsr2, dimerization domain"/>
    <property type="match status" value="1"/>
</dbReference>
<feature type="domain" description="Lsr2 dimerization" evidence="3">
    <location>
        <begin position="1"/>
        <end position="60"/>
    </location>
</feature>
<accession>A0A939JI79</accession>
<evidence type="ECO:0000313" key="6">
    <source>
        <dbReference type="Proteomes" id="UP000664167"/>
    </source>
</evidence>
<gene>
    <name evidence="5" type="ORF">J0695_26085</name>
</gene>
<proteinExistence type="predicted"/>
<sequence>MAQKIITRYIDDLSGKEGDDVQTHRISLDSIGREIDLSAENYDKLLTLLGPYLDAGRKMGASGQIKRGPARAGAAGGNQDTAEIRAWAKKNGYNVNDRGRVSLEIRTAYNASK</sequence>
<feature type="region of interest" description="Disordered" evidence="2">
    <location>
        <begin position="60"/>
        <end position="79"/>
    </location>
</feature>
<dbReference type="GO" id="GO:0016746">
    <property type="term" value="F:acyltransferase activity"/>
    <property type="evidence" value="ECO:0007669"/>
    <property type="project" value="InterPro"/>
</dbReference>
<reference evidence="5" key="1">
    <citation type="submission" date="2021-03" db="EMBL/GenBank/DDBJ databases">
        <title>Streptomyces poriferae sp. nov., a novel marine sponge-derived Actinobacteria species with anti-MRSA activity.</title>
        <authorList>
            <person name="Sandoval-Powers M."/>
            <person name="Kralova S."/>
            <person name="Nguyen G.-S."/>
            <person name="Fawwal D."/>
            <person name="Degnes K."/>
            <person name="Klinkenberg G."/>
            <person name="Sletta H."/>
            <person name="Wentzel A."/>
            <person name="Liles M.R."/>
        </authorList>
    </citation>
    <scope>NUCLEOTIDE SEQUENCE</scope>
    <source>
        <strain evidence="5">DSM 41794</strain>
    </source>
</reference>
<evidence type="ECO:0000313" key="5">
    <source>
        <dbReference type="EMBL" id="MBO0515238.1"/>
    </source>
</evidence>
<dbReference type="Proteomes" id="UP000664167">
    <property type="component" value="Unassembled WGS sequence"/>
</dbReference>